<proteinExistence type="predicted"/>
<organism evidence="1 2">
    <name type="scientific">Ktedonobacter racemifer DSM 44963</name>
    <dbReference type="NCBI Taxonomy" id="485913"/>
    <lineage>
        <taxon>Bacteria</taxon>
        <taxon>Bacillati</taxon>
        <taxon>Chloroflexota</taxon>
        <taxon>Ktedonobacteria</taxon>
        <taxon>Ktedonobacterales</taxon>
        <taxon>Ktedonobacteraceae</taxon>
        <taxon>Ktedonobacter</taxon>
    </lineage>
</organism>
<keyword evidence="2" id="KW-1185">Reference proteome</keyword>
<gene>
    <name evidence="1" type="ORF">Krac_6206</name>
</gene>
<protein>
    <submittedName>
        <fullName evidence="1">Uncharacterized protein</fullName>
    </submittedName>
</protein>
<accession>D6TY63</accession>
<dbReference type="Proteomes" id="UP000004508">
    <property type="component" value="Unassembled WGS sequence"/>
</dbReference>
<sequence length="127" mass="14737">MKQNIRRKLEGCVLAPVLAGMLIYIRLSRWLNPTIIRLTEKGGSHTIRLPRWFLFENAVKSEVRVCARNGRGEIPKKVRGRGMVLRPGQKRKIFFPAESSFEIEVYGIDGERLEQVKLRIEISRYAE</sequence>
<name>D6TY63_KTERA</name>
<dbReference type="EMBL" id="ADVG01000003">
    <property type="protein sequence ID" value="EFH85059.1"/>
    <property type="molecule type" value="Genomic_DNA"/>
</dbReference>
<dbReference type="AlphaFoldDB" id="D6TY63"/>
<dbReference type="InParanoid" id="D6TY63"/>
<reference evidence="1 2" key="1">
    <citation type="journal article" date="2011" name="Stand. Genomic Sci.">
        <title>Non-contiguous finished genome sequence and contextual data of the filamentous soil bacterium Ktedonobacter racemifer type strain (SOSP1-21).</title>
        <authorList>
            <person name="Chang Y.J."/>
            <person name="Land M."/>
            <person name="Hauser L."/>
            <person name="Chertkov O."/>
            <person name="Del Rio T.G."/>
            <person name="Nolan M."/>
            <person name="Copeland A."/>
            <person name="Tice H."/>
            <person name="Cheng J.F."/>
            <person name="Lucas S."/>
            <person name="Han C."/>
            <person name="Goodwin L."/>
            <person name="Pitluck S."/>
            <person name="Ivanova N."/>
            <person name="Ovchinikova G."/>
            <person name="Pati A."/>
            <person name="Chen A."/>
            <person name="Palaniappan K."/>
            <person name="Mavromatis K."/>
            <person name="Liolios K."/>
            <person name="Brettin T."/>
            <person name="Fiebig A."/>
            <person name="Rohde M."/>
            <person name="Abt B."/>
            <person name="Goker M."/>
            <person name="Detter J.C."/>
            <person name="Woyke T."/>
            <person name="Bristow J."/>
            <person name="Eisen J.A."/>
            <person name="Markowitz V."/>
            <person name="Hugenholtz P."/>
            <person name="Kyrpides N.C."/>
            <person name="Klenk H.P."/>
            <person name="Lapidus A."/>
        </authorList>
    </citation>
    <scope>NUCLEOTIDE SEQUENCE [LARGE SCALE GENOMIC DNA]</scope>
    <source>
        <strain evidence="2">DSM 44963</strain>
    </source>
</reference>
<evidence type="ECO:0000313" key="1">
    <source>
        <dbReference type="EMBL" id="EFH85059.1"/>
    </source>
</evidence>
<evidence type="ECO:0000313" key="2">
    <source>
        <dbReference type="Proteomes" id="UP000004508"/>
    </source>
</evidence>
<comment type="caution">
    <text evidence="1">The sequence shown here is derived from an EMBL/GenBank/DDBJ whole genome shotgun (WGS) entry which is preliminary data.</text>
</comment>